<evidence type="ECO:0000256" key="1">
    <source>
        <dbReference type="SAM" id="Phobius"/>
    </source>
</evidence>
<keyword evidence="4" id="KW-1185">Reference proteome</keyword>
<gene>
    <name evidence="2" type="ORF">IV38_GL001398</name>
    <name evidence="3" type="ORF">IV40_GL001185</name>
</gene>
<dbReference type="EMBL" id="JQAT01000003">
    <property type="protein sequence ID" value="KRN28398.1"/>
    <property type="molecule type" value="Genomic_DNA"/>
</dbReference>
<reference evidence="4 5" key="1">
    <citation type="journal article" date="2015" name="Genome Announc.">
        <title>Expanding the biotechnology potential of lactobacilli through comparative genomics of 213 strains and associated genera.</title>
        <authorList>
            <person name="Sun Z."/>
            <person name="Harris H.M."/>
            <person name="McCann A."/>
            <person name="Guo C."/>
            <person name="Argimon S."/>
            <person name="Zhang W."/>
            <person name="Yang X."/>
            <person name="Jeffery I.B."/>
            <person name="Cooney J.C."/>
            <person name="Kagawa T.F."/>
            <person name="Liu W."/>
            <person name="Song Y."/>
            <person name="Salvetti E."/>
            <person name="Wrobel A."/>
            <person name="Rasinkangas P."/>
            <person name="Parkhill J."/>
            <person name="Rea M.C."/>
            <person name="O'Sullivan O."/>
            <person name="Ritari J."/>
            <person name="Douillard F.P."/>
            <person name="Paul Ross R."/>
            <person name="Yang R."/>
            <person name="Briner A.E."/>
            <person name="Felis G.E."/>
            <person name="de Vos W.M."/>
            <person name="Barrangou R."/>
            <person name="Klaenhammer T.R."/>
            <person name="Caufield P.W."/>
            <person name="Cui Y."/>
            <person name="Zhang H."/>
            <person name="O'Toole P.W."/>
        </authorList>
    </citation>
    <scope>NUCLEOTIDE SEQUENCE [LARGE SCALE GENOMIC DNA]</scope>
    <source>
        <strain evidence="2 5">ATCC BAA-66</strain>
        <strain evidence="3 4">DSM 13344</strain>
    </source>
</reference>
<keyword evidence="1" id="KW-0812">Transmembrane</keyword>
<keyword evidence="1" id="KW-0472">Membrane</keyword>
<dbReference type="EMBL" id="JQAZ01000003">
    <property type="protein sequence ID" value="KRN31899.1"/>
    <property type="molecule type" value="Genomic_DNA"/>
</dbReference>
<dbReference type="Proteomes" id="UP000051645">
    <property type="component" value="Unassembled WGS sequence"/>
</dbReference>
<evidence type="ECO:0000313" key="5">
    <source>
        <dbReference type="Proteomes" id="UP000051751"/>
    </source>
</evidence>
<dbReference type="Proteomes" id="UP000051751">
    <property type="component" value="Unassembled WGS sequence"/>
</dbReference>
<feature type="transmembrane region" description="Helical" evidence="1">
    <location>
        <begin position="82"/>
        <end position="101"/>
    </location>
</feature>
<organism evidence="2 5">
    <name type="scientific">Lactobacillus selangorensis</name>
    <dbReference type="NCBI Taxonomy" id="81857"/>
    <lineage>
        <taxon>Bacteria</taxon>
        <taxon>Bacillati</taxon>
        <taxon>Bacillota</taxon>
        <taxon>Bacilli</taxon>
        <taxon>Lactobacillales</taxon>
        <taxon>Lactobacillaceae</taxon>
        <taxon>Lactobacillus</taxon>
    </lineage>
</organism>
<feature type="transmembrane region" description="Helical" evidence="1">
    <location>
        <begin position="59"/>
        <end position="76"/>
    </location>
</feature>
<dbReference type="PATRIC" id="fig|81857.3.peg.1408"/>
<sequence length="109" mass="12531">MTLYENKKVLTTLKSGESYELDPKTMQNVTYRVGIGRSGKVPLNSQSPLRIESNPEVELVYMGLLAMMVALLFIYMKHTPAWVYGVIVVFALFYLGAKYFYGYRIRPIH</sequence>
<keyword evidence="1" id="KW-1133">Transmembrane helix</keyword>
<proteinExistence type="predicted"/>
<evidence type="ECO:0000313" key="4">
    <source>
        <dbReference type="Proteomes" id="UP000051645"/>
    </source>
</evidence>
<comment type="caution">
    <text evidence="2">The sequence shown here is derived from an EMBL/GenBank/DDBJ whole genome shotgun (WGS) entry which is preliminary data.</text>
</comment>
<evidence type="ECO:0000313" key="3">
    <source>
        <dbReference type="EMBL" id="KRN31899.1"/>
    </source>
</evidence>
<protein>
    <submittedName>
        <fullName evidence="2">Uncharacterized protein</fullName>
    </submittedName>
</protein>
<evidence type="ECO:0000313" key="2">
    <source>
        <dbReference type="EMBL" id="KRN28398.1"/>
    </source>
</evidence>
<accession>A0A0R2FJE9</accession>
<name>A0A0R2FJE9_9LACO</name>
<dbReference type="AlphaFoldDB" id="A0A0R2FJE9"/>